<dbReference type="AlphaFoldDB" id="A0A494Z0K5"/>
<organism evidence="12 13">
    <name type="scientific">Ureibacillus endophyticus</name>
    <dbReference type="NCBI Taxonomy" id="1978490"/>
    <lineage>
        <taxon>Bacteria</taxon>
        <taxon>Bacillati</taxon>
        <taxon>Bacillota</taxon>
        <taxon>Bacilli</taxon>
        <taxon>Bacillales</taxon>
        <taxon>Caryophanaceae</taxon>
        <taxon>Ureibacillus</taxon>
    </lineage>
</organism>
<dbReference type="NCBIfam" id="TIGR00694">
    <property type="entry name" value="thiM"/>
    <property type="match status" value="1"/>
</dbReference>
<proteinExistence type="inferred from homology"/>
<dbReference type="EC" id="2.7.1.50" evidence="11"/>
<dbReference type="GO" id="GO:0009229">
    <property type="term" value="P:thiamine diphosphate biosynthetic process"/>
    <property type="evidence" value="ECO:0007669"/>
    <property type="project" value="UniProtKB-UniRule"/>
</dbReference>
<evidence type="ECO:0000256" key="11">
    <source>
        <dbReference type="HAMAP-Rule" id="MF_00228"/>
    </source>
</evidence>
<evidence type="ECO:0000313" key="12">
    <source>
        <dbReference type="EMBL" id="RKQ15502.1"/>
    </source>
</evidence>
<dbReference type="Proteomes" id="UP000272238">
    <property type="component" value="Unassembled WGS sequence"/>
</dbReference>
<dbReference type="HAMAP" id="MF_00228">
    <property type="entry name" value="Thz_kinase"/>
    <property type="match status" value="1"/>
</dbReference>
<evidence type="ECO:0000256" key="8">
    <source>
        <dbReference type="ARBA" id="ARBA00022840"/>
    </source>
</evidence>
<dbReference type="PANTHER" id="PTHR20858:SF17">
    <property type="entry name" value="HYDROXYMETHYLPYRIMIDINE_PHOSPHOMETHYLPYRIMIDINE KINASE THI20-RELATED"/>
    <property type="match status" value="1"/>
</dbReference>
<comment type="function">
    <text evidence="11">Catalyzes the phosphorylation of the hydroxyl group of 4-methyl-5-beta-hydroxyethylthiazole (THZ).</text>
</comment>
<dbReference type="GO" id="GO:0008902">
    <property type="term" value="F:hydroxymethylpyrimidine kinase activity"/>
    <property type="evidence" value="ECO:0007669"/>
    <property type="project" value="TreeGrafter"/>
</dbReference>
<evidence type="ECO:0000256" key="5">
    <source>
        <dbReference type="ARBA" id="ARBA00022723"/>
    </source>
</evidence>
<dbReference type="PIRSF" id="PIRSF000513">
    <property type="entry name" value="Thz_kinase"/>
    <property type="match status" value="1"/>
</dbReference>
<evidence type="ECO:0000313" key="13">
    <source>
        <dbReference type="Proteomes" id="UP000272238"/>
    </source>
</evidence>
<dbReference type="UniPathway" id="UPA00060">
    <property type="reaction ID" value="UER00139"/>
</dbReference>
<dbReference type="GO" id="GO:0005524">
    <property type="term" value="F:ATP binding"/>
    <property type="evidence" value="ECO:0007669"/>
    <property type="project" value="UniProtKB-UniRule"/>
</dbReference>
<dbReference type="Pfam" id="PF02110">
    <property type="entry name" value="HK"/>
    <property type="match status" value="1"/>
</dbReference>
<comment type="catalytic activity">
    <reaction evidence="1 11">
        <text>5-(2-hydroxyethyl)-4-methylthiazole + ATP = 4-methyl-5-(2-phosphooxyethyl)-thiazole + ADP + H(+)</text>
        <dbReference type="Rhea" id="RHEA:24212"/>
        <dbReference type="ChEBI" id="CHEBI:15378"/>
        <dbReference type="ChEBI" id="CHEBI:17957"/>
        <dbReference type="ChEBI" id="CHEBI:30616"/>
        <dbReference type="ChEBI" id="CHEBI:58296"/>
        <dbReference type="ChEBI" id="CHEBI:456216"/>
        <dbReference type="EC" id="2.7.1.50"/>
    </reaction>
</comment>
<evidence type="ECO:0000256" key="10">
    <source>
        <dbReference type="ARBA" id="ARBA00022977"/>
    </source>
</evidence>
<keyword evidence="7 11" id="KW-0418">Kinase</keyword>
<dbReference type="NCBIfam" id="NF006830">
    <property type="entry name" value="PRK09355.1"/>
    <property type="match status" value="1"/>
</dbReference>
<evidence type="ECO:0000256" key="9">
    <source>
        <dbReference type="ARBA" id="ARBA00022842"/>
    </source>
</evidence>
<feature type="binding site" evidence="11">
    <location>
        <position position="38"/>
    </location>
    <ligand>
        <name>substrate</name>
    </ligand>
</feature>
<comment type="pathway">
    <text evidence="3 11">Cofactor biosynthesis; thiamine diphosphate biosynthesis; 4-methyl-5-(2-phosphoethyl)-thiazole from 5-(2-hydroxyethyl)-4-methylthiazole: step 1/1.</text>
</comment>
<sequence>MALYKIRQKNPLVHCITNYVVANFTANGLLAIGASPVMADEVEEVEEMVSIANAFLINIGTLNTRTLESMLKAGKKANELNIPVVLDPVGVGATSFRKQAVAKILEEVDIQLIRCNPGELAAIAGVSWQAKGVDSGEGEIDVQAAAKEVASKYNCMVIVTGPSDYLTDGESEHWISGGHVLMTQVTGTGCLLSAICAATLSLEGDPISNLKATLSDYKRVADGVSFQLLLGSFQENILNQLHLISRSVSKWTL</sequence>
<keyword evidence="4 11" id="KW-0808">Transferase</keyword>
<dbReference type="EMBL" id="RBZN01000029">
    <property type="protein sequence ID" value="RKQ15502.1"/>
    <property type="molecule type" value="Genomic_DNA"/>
</dbReference>
<evidence type="ECO:0000256" key="4">
    <source>
        <dbReference type="ARBA" id="ARBA00022679"/>
    </source>
</evidence>
<comment type="similarity">
    <text evidence="11">Belongs to the Thz kinase family.</text>
</comment>
<dbReference type="Gene3D" id="3.40.1190.20">
    <property type="match status" value="1"/>
</dbReference>
<keyword evidence="5 11" id="KW-0479">Metal-binding</keyword>
<dbReference type="RefSeq" id="WP_121214987.1">
    <property type="nucleotide sequence ID" value="NZ_JAMYWW010000001.1"/>
</dbReference>
<dbReference type="InterPro" id="IPR000417">
    <property type="entry name" value="Hyethyz_kinase"/>
</dbReference>
<keyword evidence="13" id="KW-1185">Reference proteome</keyword>
<evidence type="ECO:0000256" key="7">
    <source>
        <dbReference type="ARBA" id="ARBA00022777"/>
    </source>
</evidence>
<dbReference type="InterPro" id="IPR029056">
    <property type="entry name" value="Ribokinase-like"/>
</dbReference>
<keyword evidence="10 11" id="KW-0784">Thiamine biosynthesis</keyword>
<accession>A0A494Z0K5</accession>
<dbReference type="GO" id="GO:0005829">
    <property type="term" value="C:cytosol"/>
    <property type="evidence" value="ECO:0007669"/>
    <property type="project" value="TreeGrafter"/>
</dbReference>
<reference evidence="12 13" key="1">
    <citation type="journal article" date="2016" name="Antonie Van Leeuwenhoek">
        <title>Lysinibacillus endophyticus sp. nov., an indole-3-acetic acid producing endophytic bacterium isolated from corn root (Zea mays cv. Xinken-5).</title>
        <authorList>
            <person name="Yu J."/>
            <person name="Guan X."/>
            <person name="Liu C."/>
            <person name="Xiang W."/>
            <person name="Yu Z."/>
            <person name="Liu X."/>
            <person name="Wang G."/>
        </authorList>
    </citation>
    <scope>NUCLEOTIDE SEQUENCE [LARGE SCALE GENOMIC DNA]</scope>
    <source>
        <strain evidence="12 13">DSM 100506</strain>
    </source>
</reference>
<dbReference type="GO" id="GO:0008972">
    <property type="term" value="F:phosphomethylpyrimidine kinase activity"/>
    <property type="evidence" value="ECO:0007669"/>
    <property type="project" value="TreeGrafter"/>
</dbReference>
<dbReference type="OrthoDB" id="9778146at2"/>
<dbReference type="CDD" id="cd01170">
    <property type="entry name" value="THZ_kinase"/>
    <property type="match status" value="1"/>
</dbReference>
<evidence type="ECO:0000256" key="1">
    <source>
        <dbReference type="ARBA" id="ARBA00001771"/>
    </source>
</evidence>
<protein>
    <recommendedName>
        <fullName evidence="11">Hydroxyethylthiazole kinase</fullName>
        <ecNumber evidence="11">2.7.1.50</ecNumber>
    </recommendedName>
    <alternativeName>
        <fullName evidence="11">4-methyl-5-beta-hydroxyethylthiazole kinase</fullName>
        <shortName evidence="11">TH kinase</shortName>
        <shortName evidence="11">Thz kinase</shortName>
    </alternativeName>
</protein>
<evidence type="ECO:0000256" key="3">
    <source>
        <dbReference type="ARBA" id="ARBA00004868"/>
    </source>
</evidence>
<comment type="caution">
    <text evidence="12">The sequence shown here is derived from an EMBL/GenBank/DDBJ whole genome shotgun (WGS) entry which is preliminary data.</text>
</comment>
<dbReference type="PRINTS" id="PR01099">
    <property type="entry name" value="HYETHTZKNASE"/>
</dbReference>
<evidence type="ECO:0000256" key="2">
    <source>
        <dbReference type="ARBA" id="ARBA00001946"/>
    </source>
</evidence>
<name>A0A494Z0K5_9BACL</name>
<gene>
    <name evidence="11" type="primary">thiM</name>
    <name evidence="12" type="ORF">D8M03_11800</name>
</gene>
<feature type="binding site" evidence="11">
    <location>
        <position position="114"/>
    </location>
    <ligand>
        <name>ATP</name>
        <dbReference type="ChEBI" id="CHEBI:30616"/>
    </ligand>
</feature>
<feature type="binding site" evidence="11">
    <location>
        <position position="187"/>
    </location>
    <ligand>
        <name>substrate</name>
    </ligand>
</feature>
<dbReference type="GO" id="GO:0009228">
    <property type="term" value="P:thiamine biosynthetic process"/>
    <property type="evidence" value="ECO:0007669"/>
    <property type="project" value="UniProtKB-KW"/>
</dbReference>
<dbReference type="PANTHER" id="PTHR20858">
    <property type="entry name" value="PHOSPHOMETHYLPYRIMIDINE KINASE"/>
    <property type="match status" value="1"/>
</dbReference>
<comment type="cofactor">
    <cofactor evidence="2 11">
        <name>Mg(2+)</name>
        <dbReference type="ChEBI" id="CHEBI:18420"/>
    </cofactor>
</comment>
<dbReference type="GO" id="GO:0004417">
    <property type="term" value="F:hydroxyethylthiazole kinase activity"/>
    <property type="evidence" value="ECO:0007669"/>
    <property type="project" value="UniProtKB-UniRule"/>
</dbReference>
<dbReference type="GO" id="GO:0000287">
    <property type="term" value="F:magnesium ion binding"/>
    <property type="evidence" value="ECO:0007669"/>
    <property type="project" value="UniProtKB-UniRule"/>
</dbReference>
<keyword evidence="6 11" id="KW-0547">Nucleotide-binding</keyword>
<keyword evidence="9 11" id="KW-0460">Magnesium</keyword>
<dbReference type="SUPFAM" id="SSF53613">
    <property type="entry name" value="Ribokinase-like"/>
    <property type="match status" value="1"/>
</dbReference>
<keyword evidence="8 11" id="KW-0067">ATP-binding</keyword>
<evidence type="ECO:0000256" key="6">
    <source>
        <dbReference type="ARBA" id="ARBA00022741"/>
    </source>
</evidence>
<feature type="binding site" evidence="11">
    <location>
        <position position="160"/>
    </location>
    <ligand>
        <name>ATP</name>
        <dbReference type="ChEBI" id="CHEBI:30616"/>
    </ligand>
</feature>